<gene>
    <name evidence="2" type="ORF">TM448B03170_0004</name>
</gene>
<evidence type="ECO:0000313" key="2">
    <source>
        <dbReference type="EMBL" id="QJI02385.1"/>
    </source>
</evidence>
<accession>A0A6M3XWM9</accession>
<name>A0A6M3XWM9_9ZZZZ</name>
<feature type="compositionally biased region" description="Basic and acidic residues" evidence="1">
    <location>
        <begin position="93"/>
        <end position="109"/>
    </location>
</feature>
<proteinExistence type="predicted"/>
<sequence length="109" mass="12227">MSVRHTVRKNDKGDTITVKLTPLKAIRWQCLECCVFQPKEVRLCSSPLCALYPFRLGKDPSLRGRAGPSAEAREKGQAAMRKIRKKQVEDDDKTTPESTRGDKCIPKVG</sequence>
<reference evidence="2" key="1">
    <citation type="submission" date="2020-03" db="EMBL/GenBank/DDBJ databases">
        <title>The deep terrestrial virosphere.</title>
        <authorList>
            <person name="Holmfeldt K."/>
            <person name="Nilsson E."/>
            <person name="Simone D."/>
            <person name="Lopez-Fernandez M."/>
            <person name="Wu X."/>
            <person name="de Brujin I."/>
            <person name="Lundin D."/>
            <person name="Andersson A."/>
            <person name="Bertilsson S."/>
            <person name="Dopson M."/>
        </authorList>
    </citation>
    <scope>NUCLEOTIDE SEQUENCE</scope>
    <source>
        <strain evidence="2">TM448B03170</strain>
    </source>
</reference>
<feature type="region of interest" description="Disordered" evidence="1">
    <location>
        <begin position="62"/>
        <end position="109"/>
    </location>
</feature>
<dbReference type="EMBL" id="MT144997">
    <property type="protein sequence ID" value="QJI02385.1"/>
    <property type="molecule type" value="Genomic_DNA"/>
</dbReference>
<dbReference type="AlphaFoldDB" id="A0A6M3XWM9"/>
<organism evidence="2">
    <name type="scientific">viral metagenome</name>
    <dbReference type="NCBI Taxonomy" id="1070528"/>
    <lineage>
        <taxon>unclassified sequences</taxon>
        <taxon>metagenomes</taxon>
        <taxon>organismal metagenomes</taxon>
    </lineage>
</organism>
<evidence type="ECO:0000256" key="1">
    <source>
        <dbReference type="SAM" id="MobiDB-lite"/>
    </source>
</evidence>
<protein>
    <submittedName>
        <fullName evidence="2">Uncharacterized protein</fullName>
    </submittedName>
</protein>